<dbReference type="Gene3D" id="3.20.160.10">
    <property type="entry name" value="vpa0580 domain like"/>
    <property type="match status" value="1"/>
</dbReference>
<reference evidence="2" key="1">
    <citation type="submission" date="2023-07" db="EMBL/GenBank/DDBJ databases">
        <title>Marinomonas vulgaris A79, complete genome.</title>
        <authorList>
            <person name="Ying J.-J."/>
        </authorList>
    </citation>
    <scope>NUCLEOTIDE SEQUENCE [LARGE SCALE GENOMIC DNA]</scope>
    <source>
        <strain evidence="2">A79</strain>
    </source>
</reference>
<keyword evidence="2" id="KW-1185">Reference proteome</keyword>
<dbReference type="Pfam" id="PF08888">
    <property type="entry name" value="HopJ"/>
    <property type="match status" value="1"/>
</dbReference>
<organism evidence="1 2">
    <name type="scientific">Marinomonas vulgaris</name>
    <dbReference type="NCBI Taxonomy" id="2823372"/>
    <lineage>
        <taxon>Bacteria</taxon>
        <taxon>Pseudomonadati</taxon>
        <taxon>Pseudomonadota</taxon>
        <taxon>Gammaproteobacteria</taxon>
        <taxon>Oceanospirillales</taxon>
        <taxon>Oceanospirillaceae</taxon>
        <taxon>Marinomonas</taxon>
    </lineage>
</organism>
<dbReference type="InterPro" id="IPR038604">
    <property type="entry name" value="HopJ_sf"/>
</dbReference>
<comment type="caution">
    <text evidence="1">The sequence shown here is derived from an EMBL/GenBank/DDBJ whole genome shotgun (WGS) entry which is preliminary data.</text>
</comment>
<protein>
    <submittedName>
        <fullName evidence="1">HopJ type III effector protein</fullName>
    </submittedName>
</protein>
<dbReference type="EMBL" id="JAGSSV010000010">
    <property type="protein sequence ID" value="MBR7889216.1"/>
    <property type="molecule type" value="Genomic_DNA"/>
</dbReference>
<proteinExistence type="predicted"/>
<evidence type="ECO:0000313" key="2">
    <source>
        <dbReference type="Proteomes" id="UP000679722"/>
    </source>
</evidence>
<accession>A0ABS5HC29</accession>
<gene>
    <name evidence="1" type="ORF">J9B83_09710</name>
</gene>
<dbReference type="Proteomes" id="UP000679722">
    <property type="component" value="Unassembled WGS sequence"/>
</dbReference>
<name>A0ABS5HC29_9GAMM</name>
<evidence type="ECO:0000313" key="1">
    <source>
        <dbReference type="EMBL" id="MBR7889216.1"/>
    </source>
</evidence>
<sequence>MLTTQTLVEKVKTTPEQVMFKEVIDVIEREYDFTPTSFTNGEQSNGLNENNGSCKIFSLASLLKLNKIETLNLFGDFYRVDVLDNPTGEDHQNIRQFMIHGWSGIAFPTPALTAKSV</sequence>
<dbReference type="RefSeq" id="WP_211536562.1">
    <property type="nucleotide sequence ID" value="NZ_JAGSSV010000010.1"/>
</dbReference>
<dbReference type="InterPro" id="IPR014984">
    <property type="entry name" value="HopJ"/>
</dbReference>